<dbReference type="STRING" id="582402.Hbal_1574"/>
<feature type="transmembrane region" description="Helical" evidence="1">
    <location>
        <begin position="41"/>
        <end position="60"/>
    </location>
</feature>
<keyword evidence="1" id="KW-0812">Transmembrane</keyword>
<evidence type="ECO:0000313" key="2">
    <source>
        <dbReference type="EMBL" id="ACT59262.1"/>
    </source>
</evidence>
<feature type="transmembrane region" description="Helical" evidence="1">
    <location>
        <begin position="12"/>
        <end position="35"/>
    </location>
</feature>
<protein>
    <submittedName>
        <fullName evidence="2">Uncharacterized protein</fullName>
    </submittedName>
</protein>
<reference evidence="3" key="1">
    <citation type="journal article" date="2011" name="J. Bacteriol.">
        <title>Genome sequences of eight morphologically diverse alphaproteobacteria.</title>
        <authorList>
            <consortium name="US DOE Joint Genome Institute"/>
            <person name="Brown P.J."/>
            <person name="Kysela D.T."/>
            <person name="Buechlein A."/>
            <person name="Hemmerich C."/>
            <person name="Brun Y.V."/>
        </authorList>
    </citation>
    <scope>NUCLEOTIDE SEQUENCE [LARGE SCALE GENOMIC DNA]</scope>
    <source>
        <strain evidence="3">ATCC 49814 / DSM 5838 / IFAM 1418</strain>
    </source>
</reference>
<feature type="transmembrane region" description="Helical" evidence="1">
    <location>
        <begin position="81"/>
        <end position="107"/>
    </location>
</feature>
<dbReference type="EMBL" id="CP001678">
    <property type="protein sequence ID" value="ACT59262.1"/>
    <property type="molecule type" value="Genomic_DNA"/>
</dbReference>
<accession>C6XJG7</accession>
<organism evidence="2 3">
    <name type="scientific">Hirschia baltica (strain ATCC 49814 / DSM 5838 / IFAM 1418)</name>
    <dbReference type="NCBI Taxonomy" id="582402"/>
    <lineage>
        <taxon>Bacteria</taxon>
        <taxon>Pseudomonadati</taxon>
        <taxon>Pseudomonadota</taxon>
        <taxon>Alphaproteobacteria</taxon>
        <taxon>Hyphomonadales</taxon>
        <taxon>Hyphomonadaceae</taxon>
        <taxon>Hirschia</taxon>
    </lineage>
</organism>
<dbReference type="AlphaFoldDB" id="C6XJG7"/>
<keyword evidence="1" id="KW-0472">Membrane</keyword>
<dbReference type="OrthoDB" id="9846754at2"/>
<evidence type="ECO:0000256" key="1">
    <source>
        <dbReference type="SAM" id="Phobius"/>
    </source>
</evidence>
<keyword evidence="1" id="KW-1133">Transmembrane helix</keyword>
<dbReference type="Proteomes" id="UP000002745">
    <property type="component" value="Chromosome"/>
</dbReference>
<evidence type="ECO:0000313" key="3">
    <source>
        <dbReference type="Proteomes" id="UP000002745"/>
    </source>
</evidence>
<dbReference type="KEGG" id="hba:Hbal_1574"/>
<dbReference type="RefSeq" id="WP_015827412.1">
    <property type="nucleotide sequence ID" value="NC_012982.1"/>
</dbReference>
<keyword evidence="3" id="KW-1185">Reference proteome</keyword>
<proteinExistence type="predicted"/>
<sequence>MHTLEKQLFRALWSGAILFILIVLGCALSVALMVYFKQYELGLIFPTIGVLCMVFGEKILRAMEAAGGEDPGGAGSTLIRSAVVAVVVVMIPTMCWGLVLSVSGLMVSGMEAGNFPKDAAAFSLLFRS</sequence>
<dbReference type="PROSITE" id="PS51257">
    <property type="entry name" value="PROKAR_LIPOPROTEIN"/>
    <property type="match status" value="1"/>
</dbReference>
<name>C6XJG7_HIRBI</name>
<dbReference type="HOGENOM" id="CLU_1956596_0_0_5"/>
<gene>
    <name evidence="2" type="ordered locus">Hbal_1574</name>
</gene>